<evidence type="ECO:0000313" key="2">
    <source>
        <dbReference type="Proteomes" id="UP000204092"/>
    </source>
</evidence>
<dbReference type="InterPro" id="IPR027417">
    <property type="entry name" value="P-loop_NTPase"/>
</dbReference>
<dbReference type="SUPFAM" id="SSF52540">
    <property type="entry name" value="P-loop containing nucleoside triphosphate hydrolases"/>
    <property type="match status" value="1"/>
</dbReference>
<dbReference type="Pfam" id="PF04665">
    <property type="entry name" value="Pox_A32"/>
    <property type="match status" value="1"/>
</dbReference>
<dbReference type="InterPro" id="IPR006758">
    <property type="entry name" value="A32L"/>
</dbReference>
<sequence length="292" mass="34058">MFKTHCYTLSHMAEKTIKLSAFNPRTACSTFFNAVVIGKKHTGKSTLIKDILYHLHKKKVPRMCVFSGTEESNGFYKEFVPGLFIYDDSDVENKLNEIVDSQKETAMQKQLGEASEDLDSRIAIVLDDVGYKKNILKSEIIRQIFMNGRHHQIYLVVACQYCMDVGQDLRTNADYVYVLKQNNMSSIKNLHETYFGTFEKKKDFQTVLEACTQDYQCLVLDNTKPSTMTTDVCFWFKAKYSRNFKFGCSQLWEYHDRWFMTEKQRYLNDKKEKVENVSSKKGNLVVQKSELD</sequence>
<proteinExistence type="predicted"/>
<organism evidence="1 2">
    <name type="scientific">Feldmannia species virus</name>
    <dbReference type="NCBI Taxonomy" id="39420"/>
    <lineage>
        <taxon>Viruses</taxon>
        <taxon>Varidnaviria</taxon>
        <taxon>Bamfordvirae</taxon>
        <taxon>Nucleocytoviricota</taxon>
        <taxon>Megaviricetes</taxon>
        <taxon>Algavirales</taxon>
        <taxon>Phycodnaviridae</taxon>
        <taxon>Phaeovirus</taxon>
        <taxon>Phaeovirus feldmanniae</taxon>
    </lineage>
</organism>
<dbReference type="OrthoDB" id="9258at10239"/>
<evidence type="ECO:0000313" key="1">
    <source>
        <dbReference type="EMBL" id="ACH46839.1"/>
    </source>
</evidence>
<dbReference type="EMBL" id="EU916176">
    <property type="protein sequence ID" value="ACH46839.1"/>
    <property type="molecule type" value="Genomic_DNA"/>
</dbReference>
<name>B5LWH6_9PHYC</name>
<keyword evidence="2" id="KW-1185">Reference proteome</keyword>
<accession>B5LWH6</accession>
<dbReference type="Proteomes" id="UP000204092">
    <property type="component" value="Segment"/>
</dbReference>
<reference evidence="1 2" key="1">
    <citation type="journal article" date="2009" name="Virology">
        <title>Genomic analysis of the smallest giant virus--Feldmannia sp. virus 158.</title>
        <authorList>
            <person name="Schroeder D.C."/>
            <person name="Park Y."/>
            <person name="Yoon H.M."/>
            <person name="Lee Y.S."/>
            <person name="Kang S.W."/>
            <person name="Meints R.H."/>
            <person name="Ivey R.G."/>
            <person name="Choi T.J."/>
        </authorList>
    </citation>
    <scope>NUCLEOTIDE SEQUENCE [LARGE SCALE GENOMIC DNA]</scope>
    <source>
        <strain evidence="1">FsV-158</strain>
    </source>
</reference>
<dbReference type="GeneID" id="6804870"/>
<dbReference type="KEGG" id="vg:6804870"/>
<dbReference type="Gene3D" id="3.40.50.300">
    <property type="entry name" value="P-loop containing nucleotide triphosphate hydrolases"/>
    <property type="match status" value="1"/>
</dbReference>
<dbReference type="RefSeq" id="YP_002154709.1">
    <property type="nucleotide sequence ID" value="NC_011183.1"/>
</dbReference>
<protein>
    <submittedName>
        <fullName evidence="1">Putative VV A32 ATPase</fullName>
    </submittedName>
</protein>